<dbReference type="InterPro" id="IPR015421">
    <property type="entry name" value="PyrdxlP-dep_Trfase_major"/>
</dbReference>
<dbReference type="EMBL" id="UAUU01000002">
    <property type="protein sequence ID" value="SPZ84348.1"/>
    <property type="molecule type" value="Genomic_DNA"/>
</dbReference>
<dbReference type="Pfam" id="PF00266">
    <property type="entry name" value="Aminotran_5"/>
    <property type="match status" value="1"/>
</dbReference>
<dbReference type="RefSeq" id="WP_112373890.1">
    <property type="nucleotide sequence ID" value="NZ_CP069793.1"/>
</dbReference>
<dbReference type="SUPFAM" id="SSF53383">
    <property type="entry name" value="PLP-dependent transferases"/>
    <property type="match status" value="1"/>
</dbReference>
<evidence type="ECO:0000313" key="3">
    <source>
        <dbReference type="EMBL" id="SPZ84348.1"/>
    </source>
</evidence>
<dbReference type="Gene3D" id="3.90.1150.10">
    <property type="entry name" value="Aspartate Aminotransferase, domain 1"/>
    <property type="match status" value="1"/>
</dbReference>
<dbReference type="Proteomes" id="UP000251241">
    <property type="component" value="Unassembled WGS sequence"/>
</dbReference>
<reference evidence="3 4" key="1">
    <citation type="submission" date="2018-06" db="EMBL/GenBank/DDBJ databases">
        <authorList>
            <consortium name="Pathogen Informatics"/>
            <person name="Doyle S."/>
        </authorList>
    </citation>
    <scope>NUCLEOTIDE SEQUENCE [LARGE SCALE GENOMIC DNA]</scope>
    <source>
        <strain evidence="3 4">NCTC11343</strain>
    </source>
</reference>
<gene>
    <name evidence="3" type="ORF">NCTC11343_00888</name>
</gene>
<dbReference type="InterPro" id="IPR015422">
    <property type="entry name" value="PyrdxlP-dep_Trfase_small"/>
</dbReference>
<accession>A0A2X2IQR9</accession>
<protein>
    <submittedName>
        <fullName evidence="3">Serine-pyruvate aminotransferase/archaeal aspartate aminotransferase</fullName>
    </submittedName>
</protein>
<dbReference type="GeneID" id="97178694"/>
<sequence>MSSPYRKHFDIASAVTYLTTPGSGLLSRETKAWRSKRDQDFFDANSTLREQQGATLDACRDTLGKFFNCPSQNVFLSSCFSFAFNALLAGLPKKSKVLLLDNDYPSVNFPTIISGFEHQFVRMDEQLETNLLDTIATFKPDVLILSIVQYISGLKIDLSFIQELKHQHPDLLIVGDGTQFLGTDLFDFTLSGFDAVLSSGYKWLMAGFGNGFVLLSDKLKAILYADIQKNYSFLNNQWMNKSVVQLCFEPGHLDTLSHGTLQQSLLQLEEWGFSETVAYTQKLIADARAELADRKLLLDSIINRRPQSNIFNIQINPDNYQTLLDEGIKCFPRGSGIRVGFHLYNDHSDLEKLLYIIDTKVK</sequence>
<dbReference type="InterPro" id="IPR015424">
    <property type="entry name" value="PyrdxlP-dep_Trfase"/>
</dbReference>
<dbReference type="AlphaFoldDB" id="A0A2X2IQR9"/>
<feature type="domain" description="Aminotransferase class V" evidence="2">
    <location>
        <begin position="46"/>
        <end position="353"/>
    </location>
</feature>
<evidence type="ECO:0000313" key="4">
    <source>
        <dbReference type="Proteomes" id="UP000251241"/>
    </source>
</evidence>
<evidence type="ECO:0000259" key="2">
    <source>
        <dbReference type="Pfam" id="PF00266"/>
    </source>
</evidence>
<keyword evidence="3" id="KW-0808">Transferase</keyword>
<name>A0A2X2IQR9_SPHMU</name>
<keyword evidence="3" id="KW-0032">Aminotransferase</keyword>
<evidence type="ECO:0000256" key="1">
    <source>
        <dbReference type="ARBA" id="ARBA00022898"/>
    </source>
</evidence>
<dbReference type="Gene3D" id="3.40.640.10">
    <property type="entry name" value="Type I PLP-dependent aspartate aminotransferase-like (Major domain)"/>
    <property type="match status" value="1"/>
</dbReference>
<keyword evidence="1" id="KW-0663">Pyridoxal phosphate</keyword>
<dbReference type="InterPro" id="IPR000192">
    <property type="entry name" value="Aminotrans_V_dom"/>
</dbReference>
<organism evidence="3 4">
    <name type="scientific">Sphingobacterium multivorum</name>
    <dbReference type="NCBI Taxonomy" id="28454"/>
    <lineage>
        <taxon>Bacteria</taxon>
        <taxon>Pseudomonadati</taxon>
        <taxon>Bacteroidota</taxon>
        <taxon>Sphingobacteriia</taxon>
        <taxon>Sphingobacteriales</taxon>
        <taxon>Sphingobacteriaceae</taxon>
        <taxon>Sphingobacterium</taxon>
    </lineage>
</organism>
<proteinExistence type="predicted"/>
<dbReference type="GO" id="GO:0008483">
    <property type="term" value="F:transaminase activity"/>
    <property type="evidence" value="ECO:0007669"/>
    <property type="project" value="UniProtKB-KW"/>
</dbReference>
<keyword evidence="3" id="KW-0670">Pyruvate</keyword>